<accession>A0AAN6M5L6</accession>
<proteinExistence type="predicted"/>
<protein>
    <recommendedName>
        <fullName evidence="3">Alpha/beta hydrolase fold-3 domain-containing protein</fullName>
    </recommendedName>
</protein>
<evidence type="ECO:0000313" key="1">
    <source>
        <dbReference type="EMBL" id="KAK3216208.1"/>
    </source>
</evidence>
<organism evidence="1 2">
    <name type="scientific">Pseudopithomyces chartarum</name>
    <dbReference type="NCBI Taxonomy" id="1892770"/>
    <lineage>
        <taxon>Eukaryota</taxon>
        <taxon>Fungi</taxon>
        <taxon>Dikarya</taxon>
        <taxon>Ascomycota</taxon>
        <taxon>Pezizomycotina</taxon>
        <taxon>Dothideomycetes</taxon>
        <taxon>Pleosporomycetidae</taxon>
        <taxon>Pleosporales</taxon>
        <taxon>Massarineae</taxon>
        <taxon>Didymosphaeriaceae</taxon>
        <taxon>Pseudopithomyces</taxon>
    </lineage>
</organism>
<gene>
    <name evidence="1" type="ORF">GRF29_8g2591929</name>
</gene>
<evidence type="ECO:0008006" key="3">
    <source>
        <dbReference type="Google" id="ProtNLM"/>
    </source>
</evidence>
<reference evidence="1 2" key="1">
    <citation type="submission" date="2021-02" db="EMBL/GenBank/DDBJ databases">
        <title>Genome assembly of Pseudopithomyces chartarum.</title>
        <authorList>
            <person name="Jauregui R."/>
            <person name="Singh J."/>
            <person name="Voisey C."/>
        </authorList>
    </citation>
    <scope>NUCLEOTIDE SEQUENCE [LARGE SCALE GENOMIC DNA]</scope>
    <source>
        <strain evidence="1 2">AGR01</strain>
    </source>
</reference>
<dbReference type="Gene3D" id="3.40.50.1820">
    <property type="entry name" value="alpha/beta hydrolase"/>
    <property type="match status" value="1"/>
</dbReference>
<comment type="caution">
    <text evidence="1">The sequence shown here is derived from an EMBL/GenBank/DDBJ whole genome shotgun (WGS) entry which is preliminary data.</text>
</comment>
<dbReference type="InterPro" id="IPR029058">
    <property type="entry name" value="AB_hydrolase_fold"/>
</dbReference>
<keyword evidence="2" id="KW-1185">Reference proteome</keyword>
<dbReference type="EMBL" id="WVTA01000002">
    <property type="protein sequence ID" value="KAK3216208.1"/>
    <property type="molecule type" value="Genomic_DNA"/>
</dbReference>
<evidence type="ECO:0000313" key="2">
    <source>
        <dbReference type="Proteomes" id="UP001280581"/>
    </source>
</evidence>
<dbReference type="Proteomes" id="UP001280581">
    <property type="component" value="Unassembled WGS sequence"/>
</dbReference>
<sequence length="424" mass="48215">MSAFNALNRVPGFIYSPESTKTQYELFRKFTKVDVETAELKLVVYVPEEIATGQVQTSYDVHVFWHGGGMLTGDAEYKQWHQEHLGGIINQGLVVIWPQYPLMPESSGKEIEEDIPNLGYFLSDGSIDSHLMQKLPDMKARFSLQDIVCSGVSAGCHMACKCWVEWDRLVNVKIRISLLCLWYSMNSQYLREADNEYCNVKPTREKLKEIALEQLTEAAIKRTSGEEVRGRIPPDHMGSLPLTACITHAVTRDEGSKKFVVSLWKLLWNHLNLLDYVRAWSNPEPEPDTVTTIGEGNGCIFISPREIEKRIGKEKLAALHLKLDPGQECFMLGYALQELGSPPSYCPQIDFVHGMEDRNCNIQDMREVKSFIEAQYGKEYIRGEEVPGEAHGFDIIGIHPQVQLHRDRVCAFVQNRRASPHLQC</sequence>
<dbReference type="AlphaFoldDB" id="A0AAN6M5L6"/>
<dbReference type="SUPFAM" id="SSF53474">
    <property type="entry name" value="alpha/beta-Hydrolases"/>
    <property type="match status" value="1"/>
</dbReference>
<name>A0AAN6M5L6_9PLEO</name>